<keyword evidence="1" id="KW-0106">Calcium</keyword>
<dbReference type="GO" id="GO:0005509">
    <property type="term" value="F:calcium ion binding"/>
    <property type="evidence" value="ECO:0007669"/>
    <property type="project" value="InterPro"/>
</dbReference>
<dbReference type="AlphaFoldDB" id="A0A7J6P0L2"/>
<feature type="compositionally biased region" description="Low complexity" evidence="3">
    <location>
        <begin position="845"/>
        <end position="864"/>
    </location>
</feature>
<dbReference type="EMBL" id="JABANP010000119">
    <property type="protein sequence ID" value="KAF4689639.1"/>
    <property type="molecule type" value="Genomic_DNA"/>
</dbReference>
<evidence type="ECO:0000259" key="4">
    <source>
        <dbReference type="PROSITE" id="PS50031"/>
    </source>
</evidence>
<feature type="compositionally biased region" description="Basic and acidic residues" evidence="3">
    <location>
        <begin position="873"/>
        <end position="893"/>
    </location>
</feature>
<gene>
    <name evidence="6" type="ORF">FOZ60_001334</name>
</gene>
<feature type="region of interest" description="Disordered" evidence="3">
    <location>
        <begin position="845"/>
        <end position="893"/>
    </location>
</feature>
<dbReference type="InterPro" id="IPR000261">
    <property type="entry name" value="EH_dom"/>
</dbReference>
<dbReference type="PANTHER" id="PTHR11216:SF174">
    <property type="entry name" value="GH06923P"/>
    <property type="match status" value="1"/>
</dbReference>
<feature type="domain" description="EH" evidence="4">
    <location>
        <begin position="425"/>
        <end position="517"/>
    </location>
</feature>
<evidence type="ECO:0000313" key="6">
    <source>
        <dbReference type="EMBL" id="KAF4689639.1"/>
    </source>
</evidence>
<evidence type="ECO:0008006" key="8">
    <source>
        <dbReference type="Google" id="ProtNLM"/>
    </source>
</evidence>
<evidence type="ECO:0000256" key="1">
    <source>
        <dbReference type="ARBA" id="ARBA00022837"/>
    </source>
</evidence>
<dbReference type="PANTHER" id="PTHR11216">
    <property type="entry name" value="EH DOMAIN"/>
    <property type="match status" value="1"/>
</dbReference>
<feature type="domain" description="EF-hand" evidence="5">
    <location>
        <begin position="456"/>
        <end position="491"/>
    </location>
</feature>
<protein>
    <recommendedName>
        <fullName evidence="8">Epidermal growth factor receptor substrate 15</fullName>
    </recommendedName>
</protein>
<name>A0A7J6P0L2_PEROL</name>
<feature type="region of interest" description="Disordered" evidence="3">
    <location>
        <begin position="788"/>
        <end position="830"/>
    </location>
</feature>
<dbReference type="Pfam" id="PF12763">
    <property type="entry name" value="EH"/>
    <property type="match status" value="2"/>
</dbReference>
<feature type="domain" description="EH" evidence="4">
    <location>
        <begin position="282"/>
        <end position="374"/>
    </location>
</feature>
<dbReference type="PROSITE" id="PS00018">
    <property type="entry name" value="EF_HAND_1"/>
    <property type="match status" value="1"/>
</dbReference>
<dbReference type="SMART" id="SM00027">
    <property type="entry name" value="EH"/>
    <property type="match status" value="2"/>
</dbReference>
<dbReference type="Proteomes" id="UP000541610">
    <property type="component" value="Unassembled WGS sequence"/>
</dbReference>
<dbReference type="GO" id="GO:0006897">
    <property type="term" value="P:endocytosis"/>
    <property type="evidence" value="ECO:0007669"/>
    <property type="project" value="TreeGrafter"/>
</dbReference>
<dbReference type="PROSITE" id="PS50031">
    <property type="entry name" value="EH"/>
    <property type="match status" value="2"/>
</dbReference>
<dbReference type="InterPro" id="IPR018247">
    <property type="entry name" value="EF_Hand_1_Ca_BS"/>
</dbReference>
<comment type="caution">
    <text evidence="6">The sequence shown here is derived from an EMBL/GenBank/DDBJ whole genome shotgun (WGS) entry which is preliminary data.</text>
</comment>
<feature type="region of interest" description="Disordered" evidence="3">
    <location>
        <begin position="564"/>
        <end position="603"/>
    </location>
</feature>
<proteinExistence type="predicted"/>
<reference evidence="6 7" key="1">
    <citation type="submission" date="2020-04" db="EMBL/GenBank/DDBJ databases">
        <title>Perkinsus olseni comparative genomics.</title>
        <authorList>
            <person name="Bogema D.R."/>
        </authorList>
    </citation>
    <scope>NUCLEOTIDE SEQUENCE [LARGE SCALE GENOMIC DNA]</scope>
    <source>
        <strain evidence="6">00978-12</strain>
    </source>
</reference>
<accession>A0A7J6P0L2</accession>
<organism evidence="6 7">
    <name type="scientific">Perkinsus olseni</name>
    <name type="common">Perkinsus atlanticus</name>
    <dbReference type="NCBI Taxonomy" id="32597"/>
    <lineage>
        <taxon>Eukaryota</taxon>
        <taxon>Sar</taxon>
        <taxon>Alveolata</taxon>
        <taxon>Perkinsozoa</taxon>
        <taxon>Perkinsea</taxon>
        <taxon>Perkinsida</taxon>
        <taxon>Perkinsidae</taxon>
        <taxon>Perkinsus</taxon>
    </lineage>
</organism>
<dbReference type="GO" id="GO:0005886">
    <property type="term" value="C:plasma membrane"/>
    <property type="evidence" value="ECO:0007669"/>
    <property type="project" value="TreeGrafter"/>
</dbReference>
<dbReference type="CDD" id="cd00052">
    <property type="entry name" value="EH"/>
    <property type="match status" value="2"/>
</dbReference>
<evidence type="ECO:0000313" key="7">
    <source>
        <dbReference type="Proteomes" id="UP000541610"/>
    </source>
</evidence>
<dbReference type="InterPro" id="IPR011992">
    <property type="entry name" value="EF-hand-dom_pair"/>
</dbReference>
<sequence>MAAAAAATVDPALIDTYISNAEVLSKCKGVHEDPEVFGKRLRTLCDIALRIGKVPGVPESQLPEGWKHLAGGECEARLQPSIVLARDAFEDAVARIARYGLCHLDERVRREAVISIARVLDNSKPSVAWLGMRRQQYYKPPMRHPWNGPAELFFYRGCLTPLVQDASPMVRLALRDRVVLPHLQYWQGQQQKAGNDQAAVNGVIERCSDMLCELAQDPEILAVDAGLFEQMNRIAIWPPHPAAGGAATGYRPSSGQDTMNSLSLSSVPAAPDSIRGLLTPEEREAYPKLFRAADTKGRGILGAQEGAQFLSLSKLPRKTLHDIWCLADSDNKGSLTIDEFYRACRLVAHAQNDGAAAGDMITEELLTVPPIKLPVFEGVQIDTPPPASARYSNAPEGDVADDVIAEESANGIDLRSPVWRISRKHLEKYTEVFKAVSTSGFVSGADARDLLVRSGLSSEELTQIWDLADVSRDGQLSYPEFLVAMHLVTMARAGYPIPRSRLPTALSAVLRKPPEVLEEEGAAGTAASNSIMELSASIRSNAPSTEETLTDMDVANKILPNLQPPVPISNGQGQVPRTAPELNEDASGQGGGAKAAEKEASATTLRDTVRLQLRQQQQIRQQLRQAGARLEALRQDNRDIADKKAKLERSIESSEKAMLLTKQWLDEARKDVDEARRLAGEHATGAADEDGEQVGEEEEDIRKVIEDEKRRLHEAEAKVKELQKNIQDTYRTRRTLEKRNQIWAERQRQAEQDRGLVITALEMQKAKLVAVRAERLKTCEGRYHVTQNATRTSVEEWQRTTGTAPRLPASVLSLSPSTEATPTDRSKGIPTETFLSKALLSPRSVVSSHSSRSSSVDSIRSTSSLENGDDGQEGPRKRQKRDTSDATRWEAMKLKGIEKEVMVDKTRLVRYEDLDAGSSSEQLQDIRASGGDFRASLYADLDDDDDYDGT</sequence>
<evidence type="ECO:0000259" key="5">
    <source>
        <dbReference type="PROSITE" id="PS50222"/>
    </source>
</evidence>
<dbReference type="SMART" id="SM00054">
    <property type="entry name" value="EFh"/>
    <property type="match status" value="2"/>
</dbReference>
<dbReference type="PROSITE" id="PS50222">
    <property type="entry name" value="EF_HAND_2"/>
    <property type="match status" value="2"/>
</dbReference>
<dbReference type="GO" id="GO:0005737">
    <property type="term" value="C:cytoplasm"/>
    <property type="evidence" value="ECO:0007669"/>
    <property type="project" value="TreeGrafter"/>
</dbReference>
<keyword evidence="2" id="KW-0175">Coiled coil</keyword>
<evidence type="ECO:0000256" key="2">
    <source>
        <dbReference type="SAM" id="Coils"/>
    </source>
</evidence>
<dbReference type="GO" id="GO:0016197">
    <property type="term" value="P:endosomal transport"/>
    <property type="evidence" value="ECO:0007669"/>
    <property type="project" value="TreeGrafter"/>
</dbReference>
<feature type="coiled-coil region" evidence="2">
    <location>
        <begin position="698"/>
        <end position="753"/>
    </location>
</feature>
<dbReference type="OrthoDB" id="524326at2759"/>
<feature type="compositionally biased region" description="Polar residues" evidence="3">
    <location>
        <begin position="812"/>
        <end position="821"/>
    </location>
</feature>
<feature type="coiled-coil region" evidence="2">
    <location>
        <begin position="616"/>
        <end position="657"/>
    </location>
</feature>
<dbReference type="InterPro" id="IPR002048">
    <property type="entry name" value="EF_hand_dom"/>
</dbReference>
<feature type="domain" description="EF-hand" evidence="5">
    <location>
        <begin position="315"/>
        <end position="350"/>
    </location>
</feature>
<dbReference type="SUPFAM" id="SSF47473">
    <property type="entry name" value="EF-hand"/>
    <property type="match status" value="1"/>
</dbReference>
<dbReference type="Gene3D" id="1.10.238.10">
    <property type="entry name" value="EF-hand"/>
    <property type="match status" value="2"/>
</dbReference>
<evidence type="ECO:0000256" key="3">
    <source>
        <dbReference type="SAM" id="MobiDB-lite"/>
    </source>
</evidence>